<dbReference type="HOGENOM" id="CLU_028894_2_0_1"/>
<evidence type="ECO:0008006" key="3">
    <source>
        <dbReference type="Google" id="ProtNLM"/>
    </source>
</evidence>
<protein>
    <recommendedName>
        <fullName evidence="3">F-box domain-containing protein</fullName>
    </recommendedName>
</protein>
<reference evidence="2" key="1">
    <citation type="journal article" date="2014" name="Proc. Natl. Acad. Sci. U.S.A.">
        <title>Extensive sampling of basidiomycete genomes demonstrates inadequacy of the white-rot/brown-rot paradigm for wood decay fungi.</title>
        <authorList>
            <person name="Riley R."/>
            <person name="Salamov A.A."/>
            <person name="Brown D.W."/>
            <person name="Nagy L.G."/>
            <person name="Floudas D."/>
            <person name="Held B.W."/>
            <person name="Levasseur A."/>
            <person name="Lombard V."/>
            <person name="Morin E."/>
            <person name="Otillar R."/>
            <person name="Lindquist E.A."/>
            <person name="Sun H."/>
            <person name="LaButti K.M."/>
            <person name="Schmutz J."/>
            <person name="Jabbour D."/>
            <person name="Luo H."/>
            <person name="Baker S.E."/>
            <person name="Pisabarro A.G."/>
            <person name="Walton J.D."/>
            <person name="Blanchette R.A."/>
            <person name="Henrissat B."/>
            <person name="Martin F."/>
            <person name="Cullen D."/>
            <person name="Hibbett D.S."/>
            <person name="Grigoriev I.V."/>
        </authorList>
    </citation>
    <scope>NUCLEOTIDE SEQUENCE [LARGE SCALE GENOMIC DNA]</scope>
    <source>
        <strain evidence="2">CBS 339.88</strain>
    </source>
</reference>
<name>A0A067TDW8_GALM3</name>
<sequence length="511" mass="58262">MIELPNEIWPLIASFLSVGELWNIRGLNKPFYHIALDEHYRMVKVDIGRSPSGEYSHSLLRLCDENVAGRVREIDYCQTSSPQDWRNQSSNKPRNRFLSLKQRIRGTPPIGTKIVMNAITNLKNVSSVRIHTFIPLTKYSKEWKPILHAGLGAHSESTRSLSLVIPFENMSELVPSFITLPRLQSLSISLLLPYSRREGLEATFSTTVTSTIVPFINRHRLSLHSIDMRLPSSPALDYIPIFGPVDPPNLDMSLLFKGLHHIPHLASASFSISALTDPNLISGFLQVHSGTMLHLDISLTGDITPLIDRIFGLSQLPLVESFSVDYQNYLKDVIVNNPITKFMHRNSSSLTSLKVLGKFHRRAELLDLFSQAADTLVFYSKLRHLTVGVHSLTPEIVDIISFRLFALEDLHLHVRWFKRRDESTHNEEYEFCLEMNRRTYPDWQLRHLTVMKTDQRNRKSGVNYCITAMAEALPSLQTFNGVSRSEYLAKAPSITTGIDKHDRLPWDSTRT</sequence>
<dbReference type="InterPro" id="IPR036047">
    <property type="entry name" value="F-box-like_dom_sf"/>
</dbReference>
<dbReference type="SUPFAM" id="SSF81383">
    <property type="entry name" value="F-box domain"/>
    <property type="match status" value="1"/>
</dbReference>
<gene>
    <name evidence="1" type="ORF">GALMADRAFT_209540</name>
</gene>
<evidence type="ECO:0000313" key="1">
    <source>
        <dbReference type="EMBL" id="KDR78089.1"/>
    </source>
</evidence>
<evidence type="ECO:0000313" key="2">
    <source>
        <dbReference type="Proteomes" id="UP000027222"/>
    </source>
</evidence>
<dbReference type="Proteomes" id="UP000027222">
    <property type="component" value="Unassembled WGS sequence"/>
</dbReference>
<dbReference type="OrthoDB" id="3039255at2759"/>
<dbReference type="EMBL" id="KL142375">
    <property type="protein sequence ID" value="KDR78089.1"/>
    <property type="molecule type" value="Genomic_DNA"/>
</dbReference>
<keyword evidence="2" id="KW-1185">Reference proteome</keyword>
<accession>A0A067TDW8</accession>
<organism evidence="1 2">
    <name type="scientific">Galerina marginata (strain CBS 339.88)</name>
    <dbReference type="NCBI Taxonomy" id="685588"/>
    <lineage>
        <taxon>Eukaryota</taxon>
        <taxon>Fungi</taxon>
        <taxon>Dikarya</taxon>
        <taxon>Basidiomycota</taxon>
        <taxon>Agaricomycotina</taxon>
        <taxon>Agaricomycetes</taxon>
        <taxon>Agaricomycetidae</taxon>
        <taxon>Agaricales</taxon>
        <taxon>Agaricineae</taxon>
        <taxon>Strophariaceae</taxon>
        <taxon>Galerina</taxon>
    </lineage>
</organism>
<dbReference type="AlphaFoldDB" id="A0A067TDW8"/>
<proteinExistence type="predicted"/>